<keyword evidence="3" id="KW-1185">Reference proteome</keyword>
<feature type="transmembrane region" description="Helical" evidence="1">
    <location>
        <begin position="106"/>
        <end position="127"/>
    </location>
</feature>
<keyword evidence="1" id="KW-0812">Transmembrane</keyword>
<dbReference type="EMBL" id="KV417511">
    <property type="protein sequence ID" value="KZP26918.1"/>
    <property type="molecule type" value="Genomic_DNA"/>
</dbReference>
<sequence length="310" mass="34878">MPHLNPNYATPGESLWAERSIFIGKALACVPYGMLVLLYLQCADALLHKKHVAHARKYALFAYSSFILVLATLAIGLAIRWGEMVFVDDRNYPGGPAIFYNAFDSYWVPIASNSCFVVLNLAANAMLIYRYFVIWQRNWWCLVAPGLTFLTAIPISVLFMVSTARNDTAMMPMGLAYWALTISFNIILTVLVSGRLWIAKRYDYSHLEAKHHDVYGRITDIMIESAAPYSIFGILQLVAYTRDYDGLRRLFQGALGQVQAVTTLLIVLRMGRGRAYASEDSSSLSVHPRFPSQRQLPIVDLVQLPIVDLV</sequence>
<protein>
    <submittedName>
        <fullName evidence="2">Uncharacterized protein</fullName>
    </submittedName>
</protein>
<reference evidence="2 3" key="1">
    <citation type="journal article" date="2016" name="Mol. Biol. Evol.">
        <title>Comparative Genomics of Early-Diverging Mushroom-Forming Fungi Provides Insights into the Origins of Lignocellulose Decay Capabilities.</title>
        <authorList>
            <person name="Nagy L.G."/>
            <person name="Riley R."/>
            <person name="Tritt A."/>
            <person name="Adam C."/>
            <person name="Daum C."/>
            <person name="Floudas D."/>
            <person name="Sun H."/>
            <person name="Yadav J.S."/>
            <person name="Pangilinan J."/>
            <person name="Larsson K.H."/>
            <person name="Matsuura K."/>
            <person name="Barry K."/>
            <person name="Labutti K."/>
            <person name="Kuo R."/>
            <person name="Ohm R.A."/>
            <person name="Bhattacharya S.S."/>
            <person name="Shirouzu T."/>
            <person name="Yoshinaga Y."/>
            <person name="Martin F.M."/>
            <person name="Grigoriev I.V."/>
            <person name="Hibbett D.S."/>
        </authorList>
    </citation>
    <scope>NUCLEOTIDE SEQUENCE [LARGE SCALE GENOMIC DNA]</scope>
    <source>
        <strain evidence="2 3">CBS 109695</strain>
    </source>
</reference>
<feature type="transmembrane region" description="Helical" evidence="1">
    <location>
        <begin position="250"/>
        <end position="268"/>
    </location>
</feature>
<dbReference type="OrthoDB" id="2796825at2759"/>
<gene>
    <name evidence="2" type="ORF">FIBSPDRAFT_1040419</name>
</gene>
<proteinExistence type="predicted"/>
<dbReference type="Proteomes" id="UP000076532">
    <property type="component" value="Unassembled WGS sequence"/>
</dbReference>
<accession>A0A166Q9Y7</accession>
<dbReference type="AlphaFoldDB" id="A0A166Q9Y7"/>
<keyword evidence="1" id="KW-0472">Membrane</keyword>
<evidence type="ECO:0000313" key="3">
    <source>
        <dbReference type="Proteomes" id="UP000076532"/>
    </source>
</evidence>
<feature type="transmembrane region" description="Helical" evidence="1">
    <location>
        <begin position="20"/>
        <end position="40"/>
    </location>
</feature>
<evidence type="ECO:0000256" key="1">
    <source>
        <dbReference type="SAM" id="Phobius"/>
    </source>
</evidence>
<feature type="transmembrane region" description="Helical" evidence="1">
    <location>
        <begin position="218"/>
        <end position="238"/>
    </location>
</feature>
<evidence type="ECO:0000313" key="2">
    <source>
        <dbReference type="EMBL" id="KZP26918.1"/>
    </source>
</evidence>
<keyword evidence="1" id="KW-1133">Transmembrane helix</keyword>
<name>A0A166Q9Y7_9AGAM</name>
<organism evidence="2 3">
    <name type="scientific">Athelia psychrophila</name>
    <dbReference type="NCBI Taxonomy" id="1759441"/>
    <lineage>
        <taxon>Eukaryota</taxon>
        <taxon>Fungi</taxon>
        <taxon>Dikarya</taxon>
        <taxon>Basidiomycota</taxon>
        <taxon>Agaricomycotina</taxon>
        <taxon>Agaricomycetes</taxon>
        <taxon>Agaricomycetidae</taxon>
        <taxon>Atheliales</taxon>
        <taxon>Atheliaceae</taxon>
        <taxon>Athelia</taxon>
    </lineage>
</organism>
<feature type="transmembrane region" description="Helical" evidence="1">
    <location>
        <begin position="60"/>
        <end position="81"/>
    </location>
</feature>
<feature type="transmembrane region" description="Helical" evidence="1">
    <location>
        <begin position="139"/>
        <end position="163"/>
    </location>
</feature>
<feature type="transmembrane region" description="Helical" evidence="1">
    <location>
        <begin position="175"/>
        <end position="198"/>
    </location>
</feature>